<comment type="similarity">
    <text evidence="1">Belongs to the TolB family.</text>
</comment>
<name>A0A7W7MNC3_9ACTN</name>
<protein>
    <submittedName>
        <fullName evidence="3">Tol biopolymer transport system component</fullName>
    </submittedName>
</protein>
<dbReference type="Gene3D" id="2.120.10.30">
    <property type="entry name" value="TolB, C-terminal domain"/>
    <property type="match status" value="2"/>
</dbReference>
<comment type="caution">
    <text evidence="3">The sequence shown here is derived from an EMBL/GenBank/DDBJ whole genome shotgun (WGS) entry which is preliminary data.</text>
</comment>
<dbReference type="Proteomes" id="UP000578112">
    <property type="component" value="Unassembled WGS sequence"/>
</dbReference>
<dbReference type="Pfam" id="PF07676">
    <property type="entry name" value="PD40"/>
    <property type="match status" value="3"/>
</dbReference>
<dbReference type="RefSeq" id="WP_184990903.1">
    <property type="nucleotide sequence ID" value="NZ_BOMK01000078.1"/>
</dbReference>
<keyword evidence="2" id="KW-0732">Signal</keyword>
<feature type="signal peptide" evidence="2">
    <location>
        <begin position="1"/>
        <end position="28"/>
    </location>
</feature>
<organism evidence="3 4">
    <name type="scientific">Actinoplanes digitatis</name>
    <dbReference type="NCBI Taxonomy" id="1868"/>
    <lineage>
        <taxon>Bacteria</taxon>
        <taxon>Bacillati</taxon>
        <taxon>Actinomycetota</taxon>
        <taxon>Actinomycetes</taxon>
        <taxon>Micromonosporales</taxon>
        <taxon>Micromonosporaceae</taxon>
        <taxon>Actinoplanes</taxon>
    </lineage>
</organism>
<dbReference type="AlphaFoldDB" id="A0A7W7MNC3"/>
<proteinExistence type="inferred from homology"/>
<gene>
    <name evidence="3" type="ORF">BJ971_001407</name>
</gene>
<dbReference type="PANTHER" id="PTHR36842">
    <property type="entry name" value="PROTEIN TOLB HOMOLOG"/>
    <property type="match status" value="1"/>
</dbReference>
<sequence>MRPRTFAAAAGVLSAGVAMACLATNAFAAENNSTARVNVANNGTQPGGAAAGAVSADGRYVAFSSRAANLVAGDTNRTEDVFVRDLVARTTTRVSVSGAGAQAGGNSYAPSISDDGRYVSFASDAADLVAGDTNRRRDVFVRDLTAGTTVRASLAPSGAQGAADSAKLSRISADGRHVTFQSTLPLADGDDAGGADRENLFVRDLTAGTTVRVNITRDGLRADVPSADSYDDLDGGLSPVVGGRYVTFEAMTPQSGSSLTADVHLRDLATGTTTQVSVHRVGARGTLHSVHASMSADGRYVAFSSWAPDLVEGDTNGREDVFIRDLAAGVTTLVSVSGAGVQGDLGSVRPAISPDGRYVAYLSWARNLVAGDTNSAPDVFVRDLVAGNTTRVSVSDAGEQGDGPSANPSISAFGRRVVFESTASNLVPGDVNLARDVFVHTQAD</sequence>
<reference evidence="3 4" key="1">
    <citation type="submission" date="2020-08" db="EMBL/GenBank/DDBJ databases">
        <title>Sequencing the genomes of 1000 actinobacteria strains.</title>
        <authorList>
            <person name="Klenk H.-P."/>
        </authorList>
    </citation>
    <scope>NUCLEOTIDE SEQUENCE [LARGE SCALE GENOMIC DNA]</scope>
    <source>
        <strain evidence="3 4">DSM 43149</strain>
    </source>
</reference>
<keyword evidence="4" id="KW-1185">Reference proteome</keyword>
<dbReference type="SUPFAM" id="SSF82171">
    <property type="entry name" value="DPP6 N-terminal domain-like"/>
    <property type="match status" value="1"/>
</dbReference>
<dbReference type="InterPro" id="IPR011042">
    <property type="entry name" value="6-blade_b-propeller_TolB-like"/>
</dbReference>
<evidence type="ECO:0000313" key="3">
    <source>
        <dbReference type="EMBL" id="MBB4760851.1"/>
    </source>
</evidence>
<evidence type="ECO:0000313" key="4">
    <source>
        <dbReference type="Proteomes" id="UP000578112"/>
    </source>
</evidence>
<evidence type="ECO:0000256" key="1">
    <source>
        <dbReference type="ARBA" id="ARBA00009820"/>
    </source>
</evidence>
<dbReference type="PROSITE" id="PS51257">
    <property type="entry name" value="PROKAR_LIPOPROTEIN"/>
    <property type="match status" value="1"/>
</dbReference>
<accession>A0A7W7MNC3</accession>
<evidence type="ECO:0000256" key="2">
    <source>
        <dbReference type="SAM" id="SignalP"/>
    </source>
</evidence>
<dbReference type="EMBL" id="JACHNH010000001">
    <property type="protein sequence ID" value="MBB4760851.1"/>
    <property type="molecule type" value="Genomic_DNA"/>
</dbReference>
<feature type="chain" id="PRO_5031071332" evidence="2">
    <location>
        <begin position="29"/>
        <end position="444"/>
    </location>
</feature>
<dbReference type="InterPro" id="IPR011659">
    <property type="entry name" value="WD40"/>
</dbReference>